<dbReference type="HOGENOM" id="CLU_1240140_0_0_1"/>
<evidence type="ECO:0000256" key="1">
    <source>
        <dbReference type="SAM" id="MobiDB-lite"/>
    </source>
</evidence>
<dbReference type="EMBL" id="KB705480">
    <property type="protein sequence ID" value="EMR72268.1"/>
    <property type="molecule type" value="Genomic_DNA"/>
</dbReference>
<proteinExistence type="predicted"/>
<feature type="compositionally biased region" description="Basic and acidic residues" evidence="1">
    <location>
        <begin position="197"/>
        <end position="208"/>
    </location>
</feature>
<feature type="compositionally biased region" description="Basic and acidic residues" evidence="1">
    <location>
        <begin position="172"/>
        <end position="188"/>
    </location>
</feature>
<keyword evidence="5" id="KW-1185">Reference proteome</keyword>
<keyword evidence="3" id="KW-0732">Signal</keyword>
<feature type="signal peptide" evidence="3">
    <location>
        <begin position="1"/>
        <end position="23"/>
    </location>
</feature>
<keyword evidence="2" id="KW-0812">Transmembrane</keyword>
<feature type="region of interest" description="Disordered" evidence="1">
    <location>
        <begin position="172"/>
        <end position="223"/>
    </location>
</feature>
<reference evidence="5" key="1">
    <citation type="journal article" date="2013" name="Genome Announc.">
        <title>Draft genome sequence of the grapevine dieback fungus Eutypa lata UCR-EL1.</title>
        <authorList>
            <person name="Blanco-Ulate B."/>
            <person name="Rolshausen P.E."/>
            <person name="Cantu D."/>
        </authorList>
    </citation>
    <scope>NUCLEOTIDE SEQUENCE [LARGE SCALE GENOMIC DNA]</scope>
    <source>
        <strain evidence="5">UCR-EL1</strain>
    </source>
</reference>
<feature type="transmembrane region" description="Helical" evidence="2">
    <location>
        <begin position="99"/>
        <end position="119"/>
    </location>
</feature>
<evidence type="ECO:0000256" key="3">
    <source>
        <dbReference type="SAM" id="SignalP"/>
    </source>
</evidence>
<evidence type="ECO:0000256" key="2">
    <source>
        <dbReference type="SAM" id="Phobius"/>
    </source>
</evidence>
<dbReference type="AlphaFoldDB" id="M7T5V1"/>
<name>M7T5V1_EUTLA</name>
<keyword evidence="2" id="KW-0472">Membrane</keyword>
<accession>M7T5V1</accession>
<protein>
    <submittedName>
        <fullName evidence="4">Uncharacterized protein</fullName>
    </submittedName>
</protein>
<dbReference type="Proteomes" id="UP000012174">
    <property type="component" value="Unassembled WGS sequence"/>
</dbReference>
<feature type="transmembrane region" description="Helical" evidence="2">
    <location>
        <begin position="139"/>
        <end position="164"/>
    </location>
</feature>
<gene>
    <name evidence="4" type="ORF">UCREL1_696</name>
</gene>
<keyword evidence="2" id="KW-1133">Transmembrane helix</keyword>
<feature type="transmembrane region" description="Helical" evidence="2">
    <location>
        <begin position="12"/>
        <end position="35"/>
    </location>
</feature>
<feature type="transmembrane region" description="Helical" evidence="2">
    <location>
        <begin position="55"/>
        <end position="78"/>
    </location>
</feature>
<evidence type="ECO:0000313" key="5">
    <source>
        <dbReference type="Proteomes" id="UP000012174"/>
    </source>
</evidence>
<feature type="chain" id="PRO_5004085453" evidence="3">
    <location>
        <begin position="24"/>
        <end position="223"/>
    </location>
</feature>
<sequence length="223" mass="25203">MGATWTTLLRVFLVAILLGQAIGAAYFASVVNHHIHPYFDFHDMATDASTAQLVFVYLFFSAVFSSISFMTATISFWLPSQSSNEKKPVSCWISIWRTIQACFSFFMITMGIITAKTSWSWGRLFETDNESYLAKQCYGLAEMMIAMLVIIACLFFGAVVLYLATHVTTRMDNDTKSSTDESFAKDIESQQETTDVYQKDQKSSKKQTETLSSTEKQSKLCLY</sequence>
<dbReference type="OrthoDB" id="4691874at2759"/>
<dbReference type="KEGG" id="ela:UCREL1_696"/>
<evidence type="ECO:0000313" key="4">
    <source>
        <dbReference type="EMBL" id="EMR72268.1"/>
    </source>
</evidence>
<organism evidence="4 5">
    <name type="scientific">Eutypa lata (strain UCR-EL1)</name>
    <name type="common">Grapevine dieback disease fungus</name>
    <name type="synonym">Eutypa armeniacae</name>
    <dbReference type="NCBI Taxonomy" id="1287681"/>
    <lineage>
        <taxon>Eukaryota</taxon>
        <taxon>Fungi</taxon>
        <taxon>Dikarya</taxon>
        <taxon>Ascomycota</taxon>
        <taxon>Pezizomycotina</taxon>
        <taxon>Sordariomycetes</taxon>
        <taxon>Xylariomycetidae</taxon>
        <taxon>Xylariales</taxon>
        <taxon>Diatrypaceae</taxon>
        <taxon>Eutypa</taxon>
    </lineage>
</organism>